<name>A0A7G1KX95_9NOCA</name>
<dbReference type="GeneID" id="80350976"/>
<dbReference type="KEGG" id="nwl:NWFMUON74_65950"/>
<keyword evidence="3" id="KW-1185">Reference proteome</keyword>
<sequence>MATAFLTVGAALALAPVAHGEDAPFDPYDYNVQTDKFVTFTDPAALTAQQNGKQVVVTPYGTSRTIACRGNGADIPLYDCLQHDDFGWQPLSRMDLPQIGTAWVHIV</sequence>
<dbReference type="EMBL" id="AP023396">
    <property type="protein sequence ID" value="BCK58823.1"/>
    <property type="molecule type" value="Genomic_DNA"/>
</dbReference>
<dbReference type="RefSeq" id="WP_232110710.1">
    <property type="nucleotide sequence ID" value="NZ_AP023396.1"/>
</dbReference>
<feature type="signal peptide" evidence="1">
    <location>
        <begin position="1"/>
        <end position="20"/>
    </location>
</feature>
<evidence type="ECO:0000313" key="2">
    <source>
        <dbReference type="EMBL" id="BCK58823.1"/>
    </source>
</evidence>
<evidence type="ECO:0000256" key="1">
    <source>
        <dbReference type="SAM" id="SignalP"/>
    </source>
</evidence>
<evidence type="ECO:0000313" key="3">
    <source>
        <dbReference type="Proteomes" id="UP000516173"/>
    </source>
</evidence>
<dbReference type="AlphaFoldDB" id="A0A7G1KX95"/>
<proteinExistence type="predicted"/>
<feature type="chain" id="PRO_5028840935" description="SH3b domain-containing protein" evidence="1">
    <location>
        <begin position="21"/>
        <end position="107"/>
    </location>
</feature>
<keyword evidence="1" id="KW-0732">Signal</keyword>
<reference evidence="2 3" key="1">
    <citation type="submission" date="2020-08" db="EMBL/GenBank/DDBJ databases">
        <title>Genome Sequencing of Nocardia wallacei strain FMUON74 and assembly.</title>
        <authorList>
            <person name="Toyokawa M."/>
            <person name="Uesaka K."/>
        </authorList>
    </citation>
    <scope>NUCLEOTIDE SEQUENCE [LARGE SCALE GENOMIC DNA]</scope>
    <source>
        <strain evidence="2 3">FMUON74</strain>
    </source>
</reference>
<organism evidence="2 3">
    <name type="scientific">Nocardia wallacei</name>
    <dbReference type="NCBI Taxonomy" id="480035"/>
    <lineage>
        <taxon>Bacteria</taxon>
        <taxon>Bacillati</taxon>
        <taxon>Actinomycetota</taxon>
        <taxon>Actinomycetes</taxon>
        <taxon>Mycobacteriales</taxon>
        <taxon>Nocardiaceae</taxon>
        <taxon>Nocardia</taxon>
    </lineage>
</organism>
<accession>A0A7G1KX95</accession>
<dbReference type="Proteomes" id="UP000516173">
    <property type="component" value="Chromosome"/>
</dbReference>
<gene>
    <name evidence="2" type="ORF">NWFMUON74_65950</name>
</gene>
<protein>
    <recommendedName>
        <fullName evidence="4">SH3b domain-containing protein</fullName>
    </recommendedName>
</protein>
<evidence type="ECO:0008006" key="4">
    <source>
        <dbReference type="Google" id="ProtNLM"/>
    </source>
</evidence>